<dbReference type="Gene3D" id="1.20.1280.50">
    <property type="match status" value="1"/>
</dbReference>
<dbReference type="InterPro" id="IPR044997">
    <property type="entry name" value="F-box_plant"/>
</dbReference>
<dbReference type="InterPro" id="IPR036047">
    <property type="entry name" value="F-box-like_dom_sf"/>
</dbReference>
<organism evidence="1">
    <name type="scientific">Aegilops tauschii</name>
    <name type="common">Tausch's goatgrass</name>
    <name type="synonym">Aegilops squarrosa</name>
    <dbReference type="NCBI Taxonomy" id="37682"/>
    <lineage>
        <taxon>Eukaryota</taxon>
        <taxon>Viridiplantae</taxon>
        <taxon>Streptophyta</taxon>
        <taxon>Embryophyta</taxon>
        <taxon>Tracheophyta</taxon>
        <taxon>Spermatophyta</taxon>
        <taxon>Magnoliopsida</taxon>
        <taxon>Liliopsida</taxon>
        <taxon>Poales</taxon>
        <taxon>Poaceae</taxon>
        <taxon>BOP clade</taxon>
        <taxon>Pooideae</taxon>
        <taxon>Triticodae</taxon>
        <taxon>Triticeae</taxon>
        <taxon>Triticinae</taxon>
        <taxon>Aegilops</taxon>
    </lineage>
</organism>
<evidence type="ECO:0000313" key="1">
    <source>
        <dbReference type="EnsemblPlants" id="EMT10104"/>
    </source>
</evidence>
<dbReference type="InterPro" id="IPR032675">
    <property type="entry name" value="LRR_dom_sf"/>
</dbReference>
<accession>M8BTD9</accession>
<dbReference type="Gene3D" id="3.80.10.10">
    <property type="entry name" value="Ribonuclease Inhibitor"/>
    <property type="match status" value="1"/>
</dbReference>
<dbReference type="EnsemblPlants" id="EMT10104">
    <property type="protein sequence ID" value="EMT10104"/>
    <property type="gene ID" value="F775_13642"/>
</dbReference>
<dbReference type="SUPFAM" id="SSF81383">
    <property type="entry name" value="F-box domain"/>
    <property type="match status" value="1"/>
</dbReference>
<protein>
    <recommendedName>
        <fullName evidence="2">F-box domain-containing protein</fullName>
    </recommendedName>
</protein>
<sequence>MKLIATAFVLSGVCIFGWVAKSGTPLRRRRPPPYVLPGVSTAKPSFLGSSNPWSSLAMLEDGDDQISKLPDEVLVNIVSRLDDIADSARTGVLSTRWRRIPAMLPSIVMSVDSFKPKHHRRRELGHGSGQNRHDRISSGQCRHELMIEAAKSILGGNKARSLYAIDVLRLEFYLADDSVSIGRAVADAMATGKVGLAEFTILTKKEIWQCSKWDLLAHGRQLRLLVGTYPSAFGGLARLKLQNLRLPDISDGLPKILSTCKRLEYLRLYNCDAGHMSLLQVEHPRLGELKIVDCDFERVELKWLPELALLIVSRWISPHDPVSFGHVPLFRSMSMANTCLTDHKVLSLSELLGEAAINQLRLDLQSEKVGEEECDLTWTMFILLGAPSLKELCITVRDHLCEMFTDPGERKNYSFSKEKKNKGLELDAQFASGFKHNKLAVLRIYGFQSEEKFISYIWSVMEVSVGLENVYLYDMKVCGRCHLMIRKSSRYPWKPRHKIAPANKIKRMRSSVKVHSCRIRKIVSVDMLFCLKSEIVITQLSCPFDALHGGWQ</sequence>
<dbReference type="SUPFAM" id="SSF52047">
    <property type="entry name" value="RNI-like"/>
    <property type="match status" value="1"/>
</dbReference>
<proteinExistence type="predicted"/>
<dbReference type="PANTHER" id="PTHR32153">
    <property type="entry name" value="OJ000223_09.16 PROTEIN"/>
    <property type="match status" value="1"/>
</dbReference>
<dbReference type="AlphaFoldDB" id="M8BTD9"/>
<reference evidence="1" key="1">
    <citation type="submission" date="2015-06" db="UniProtKB">
        <authorList>
            <consortium name="EnsemblPlants"/>
        </authorList>
    </citation>
    <scope>IDENTIFICATION</scope>
</reference>
<name>M8BTD9_AEGTA</name>
<evidence type="ECO:0008006" key="2">
    <source>
        <dbReference type="Google" id="ProtNLM"/>
    </source>
</evidence>